<dbReference type="FunCoup" id="A0A340Y762">
    <property type="interactions" value="40"/>
</dbReference>
<dbReference type="AlphaFoldDB" id="A0A340Y762"/>
<dbReference type="Pfam" id="PF05556">
    <property type="entry name" value="Calsarcin"/>
    <property type="match status" value="1"/>
</dbReference>
<evidence type="ECO:0000313" key="4">
    <source>
        <dbReference type="Proteomes" id="UP000265300"/>
    </source>
</evidence>
<dbReference type="Proteomes" id="UP000265300">
    <property type="component" value="Unplaced"/>
</dbReference>
<dbReference type="PANTHER" id="PTHR15941:SF11">
    <property type="entry name" value="MYOZENIN-1"/>
    <property type="match status" value="1"/>
</dbReference>
<proteinExistence type="inferred from homology"/>
<organism evidence="4 5">
    <name type="scientific">Lipotes vexillifer</name>
    <name type="common">Yangtze river dolphin</name>
    <dbReference type="NCBI Taxonomy" id="118797"/>
    <lineage>
        <taxon>Eukaryota</taxon>
        <taxon>Metazoa</taxon>
        <taxon>Chordata</taxon>
        <taxon>Craniata</taxon>
        <taxon>Vertebrata</taxon>
        <taxon>Euteleostomi</taxon>
        <taxon>Mammalia</taxon>
        <taxon>Eutheria</taxon>
        <taxon>Laurasiatheria</taxon>
        <taxon>Artiodactyla</taxon>
        <taxon>Whippomorpha</taxon>
        <taxon>Cetacea</taxon>
        <taxon>Odontoceti</taxon>
        <taxon>Lipotidae</taxon>
        <taxon>Lipotes</taxon>
    </lineage>
</organism>
<evidence type="ECO:0000256" key="2">
    <source>
        <dbReference type="ARBA" id="ARBA00022553"/>
    </source>
</evidence>
<keyword evidence="4" id="KW-1185">Reference proteome</keyword>
<comment type="similarity">
    <text evidence="1">Belongs to the myozenin family.</text>
</comment>
<dbReference type="GO" id="GO:0003779">
    <property type="term" value="F:actin binding"/>
    <property type="evidence" value="ECO:0007669"/>
    <property type="project" value="TreeGrafter"/>
</dbReference>
<dbReference type="PANTHER" id="PTHR15941">
    <property type="entry name" value="MYOZENIN"/>
    <property type="match status" value="1"/>
</dbReference>
<reference evidence="5" key="1">
    <citation type="submission" date="2025-08" db="UniProtKB">
        <authorList>
            <consortium name="RefSeq"/>
        </authorList>
    </citation>
    <scope>IDENTIFICATION</scope>
</reference>
<dbReference type="RefSeq" id="XP_007467579.1">
    <property type="nucleotide sequence ID" value="XM_007467517.1"/>
</dbReference>
<dbReference type="STRING" id="118797.A0A340Y762"/>
<protein>
    <submittedName>
        <fullName evidence="5">Myozenin-1</fullName>
    </submittedName>
</protein>
<keyword evidence="2" id="KW-0597">Phosphoprotein</keyword>
<name>A0A340Y762_LIPVE</name>
<feature type="compositionally biased region" description="Gly residues" evidence="3">
    <location>
        <begin position="110"/>
        <end position="123"/>
    </location>
</feature>
<dbReference type="GeneID" id="103071529"/>
<feature type="region of interest" description="Disordered" evidence="3">
    <location>
        <begin position="105"/>
        <end position="172"/>
    </location>
</feature>
<dbReference type="GO" id="GO:0030018">
    <property type="term" value="C:Z disc"/>
    <property type="evidence" value="ECO:0007669"/>
    <property type="project" value="InterPro"/>
</dbReference>
<dbReference type="GO" id="GO:0031433">
    <property type="term" value="F:telethonin binding"/>
    <property type="evidence" value="ECO:0007669"/>
    <property type="project" value="TreeGrafter"/>
</dbReference>
<evidence type="ECO:0000313" key="5">
    <source>
        <dbReference type="RefSeq" id="XP_007467579.1"/>
    </source>
</evidence>
<dbReference type="KEGG" id="lve:103071529"/>
<dbReference type="InParanoid" id="A0A340Y762"/>
<dbReference type="CTD" id="58529"/>
<evidence type="ECO:0000256" key="3">
    <source>
        <dbReference type="SAM" id="MobiDB-lite"/>
    </source>
</evidence>
<feature type="compositionally biased region" description="Gly residues" evidence="3">
    <location>
        <begin position="136"/>
        <end position="163"/>
    </location>
</feature>
<evidence type="ECO:0000256" key="1">
    <source>
        <dbReference type="ARBA" id="ARBA00009126"/>
    </source>
</evidence>
<dbReference type="GO" id="GO:0051373">
    <property type="term" value="F:FATZ binding"/>
    <property type="evidence" value="ECO:0007669"/>
    <property type="project" value="TreeGrafter"/>
</dbReference>
<dbReference type="OrthoDB" id="9901707at2759"/>
<sequence length="298" mass="31913">MPLSGTPAPNKKRKSSKLIMELTGGGQESSGLNLGKKISVPRDVMLEELSLLTNRGSKMFKLRQMRVEKFIYENHPDVFSDSSMDHFQKFLPTVGGQLGTAGQGFSYSKGSGGGQAGGSGSAGQYGSDEHHHHQGPGSGYRDTGGPGSQTGRGGAAGTAGVGETGLDDQAGGEGKHITVFKTYISPWERAMGVDSQQKVELGINLLAHGAKADLPQYKSFNRTAMPYGGYEKASKRMTFQMPKFDLGPLLSEPLVLYNQNLSNRPSFNRTPIPWLSSGEPVDYNVDIGIPLDGETEEL</sequence>
<gene>
    <name evidence="5" type="primary">MYOZ1</name>
</gene>
<dbReference type="InterPro" id="IPR008438">
    <property type="entry name" value="MYOZ"/>
</dbReference>
<accession>A0A340Y762</accession>
<dbReference type="GO" id="GO:0015629">
    <property type="term" value="C:actin cytoskeleton"/>
    <property type="evidence" value="ECO:0007669"/>
    <property type="project" value="TreeGrafter"/>
</dbReference>